<keyword evidence="1" id="KW-0472">Membrane</keyword>
<evidence type="ECO:0000256" key="1">
    <source>
        <dbReference type="SAM" id="Phobius"/>
    </source>
</evidence>
<reference evidence="2" key="1">
    <citation type="journal article" date="2018" name="PLoS Negl. Trop. Dis.">
        <title>An insight into the salivary gland and fat body transcriptome of Panstrongylus lignarius (Hemiptera: Heteroptera), the main vector of Chagas disease in Peru.</title>
        <authorList>
            <person name="Nevoa J.C."/>
            <person name="Mendes M.T."/>
            <person name="da Silva M.V."/>
            <person name="Soares S.C."/>
            <person name="Oliveira C.J.F."/>
            <person name="Ribeiro J.M.C."/>
        </authorList>
    </citation>
    <scope>NUCLEOTIDE SEQUENCE</scope>
</reference>
<keyword evidence="1" id="KW-0812">Transmembrane</keyword>
<dbReference type="AlphaFoldDB" id="A0A224Y737"/>
<dbReference type="EMBL" id="GFTR01000077">
    <property type="protein sequence ID" value="JAW16349.1"/>
    <property type="molecule type" value="Transcribed_RNA"/>
</dbReference>
<name>A0A224Y737_9HEMI</name>
<keyword evidence="1" id="KW-1133">Transmembrane helix</keyword>
<protein>
    <submittedName>
        <fullName evidence="2">Uncharacterized protein</fullName>
    </submittedName>
</protein>
<proteinExistence type="predicted"/>
<sequence length="67" mass="8019">MCTECNYSHYLEFHAYVVCLFLFSLTSFGFSSIVRGFYPALRICPHIQYNIFVKNERTYVRTCWSNM</sequence>
<accession>A0A224Y737</accession>
<feature type="transmembrane region" description="Helical" evidence="1">
    <location>
        <begin position="13"/>
        <end position="34"/>
    </location>
</feature>
<evidence type="ECO:0000313" key="2">
    <source>
        <dbReference type="EMBL" id="JAW16349.1"/>
    </source>
</evidence>
<organism evidence="2">
    <name type="scientific">Panstrongylus lignarius</name>
    <dbReference type="NCBI Taxonomy" id="156445"/>
    <lineage>
        <taxon>Eukaryota</taxon>
        <taxon>Metazoa</taxon>
        <taxon>Ecdysozoa</taxon>
        <taxon>Arthropoda</taxon>
        <taxon>Hexapoda</taxon>
        <taxon>Insecta</taxon>
        <taxon>Pterygota</taxon>
        <taxon>Neoptera</taxon>
        <taxon>Paraneoptera</taxon>
        <taxon>Hemiptera</taxon>
        <taxon>Heteroptera</taxon>
        <taxon>Panheteroptera</taxon>
        <taxon>Cimicomorpha</taxon>
        <taxon>Reduviidae</taxon>
        <taxon>Triatominae</taxon>
        <taxon>Panstrongylus</taxon>
    </lineage>
</organism>